<dbReference type="CDD" id="cd14014">
    <property type="entry name" value="STKc_PknB_like"/>
    <property type="match status" value="1"/>
</dbReference>
<gene>
    <name evidence="7" type="ORF">PQO03_07125</name>
</gene>
<dbReference type="InterPro" id="IPR008271">
    <property type="entry name" value="Ser/Thr_kinase_AS"/>
</dbReference>
<dbReference type="PROSITE" id="PS50011">
    <property type="entry name" value="PROTEIN_KINASE_DOM"/>
    <property type="match status" value="1"/>
</dbReference>
<dbReference type="SMART" id="SM00220">
    <property type="entry name" value="S_TKc"/>
    <property type="match status" value="1"/>
</dbReference>
<evidence type="ECO:0000313" key="7">
    <source>
        <dbReference type="EMBL" id="WDE95488.1"/>
    </source>
</evidence>
<dbReference type="Pfam" id="PF00069">
    <property type="entry name" value="Pkinase"/>
    <property type="match status" value="1"/>
</dbReference>
<keyword evidence="2" id="KW-0547">Nucleotide-binding</keyword>
<evidence type="ECO:0000256" key="2">
    <source>
        <dbReference type="ARBA" id="ARBA00022741"/>
    </source>
</evidence>
<reference evidence="7 8" key="1">
    <citation type="submission" date="2023-02" db="EMBL/GenBank/DDBJ databases">
        <title>Genome sequence of Lentisphaera profundi SAORIC-696.</title>
        <authorList>
            <person name="Kim e."/>
            <person name="Cho J.-C."/>
            <person name="Choi A."/>
            <person name="Kang I."/>
        </authorList>
    </citation>
    <scope>NUCLEOTIDE SEQUENCE [LARGE SCALE GENOMIC DNA]</scope>
    <source>
        <strain evidence="7 8">SAORIC-696</strain>
    </source>
</reference>
<keyword evidence="4" id="KW-0067">ATP-binding</keyword>
<dbReference type="InterPro" id="IPR011009">
    <property type="entry name" value="Kinase-like_dom_sf"/>
</dbReference>
<keyword evidence="8" id="KW-1185">Reference proteome</keyword>
<protein>
    <submittedName>
        <fullName evidence="7">Serine/threonine-protein kinase</fullName>
    </submittedName>
</protein>
<dbReference type="PANTHER" id="PTHR43289:SF6">
    <property type="entry name" value="SERINE_THREONINE-PROTEIN KINASE NEKL-3"/>
    <property type="match status" value="1"/>
</dbReference>
<evidence type="ECO:0000256" key="3">
    <source>
        <dbReference type="ARBA" id="ARBA00022777"/>
    </source>
</evidence>
<keyword evidence="5" id="KW-0472">Membrane</keyword>
<feature type="domain" description="Protein kinase" evidence="6">
    <location>
        <begin position="46"/>
        <end position="352"/>
    </location>
</feature>
<evidence type="ECO:0000313" key="8">
    <source>
        <dbReference type="Proteomes" id="UP001214250"/>
    </source>
</evidence>
<evidence type="ECO:0000259" key="6">
    <source>
        <dbReference type="PROSITE" id="PS50011"/>
    </source>
</evidence>
<name>A0ABY7VTN0_9BACT</name>
<dbReference type="InterPro" id="IPR000719">
    <property type="entry name" value="Prot_kinase_dom"/>
</dbReference>
<evidence type="ECO:0000256" key="1">
    <source>
        <dbReference type="ARBA" id="ARBA00022679"/>
    </source>
</evidence>
<dbReference type="Proteomes" id="UP001214250">
    <property type="component" value="Chromosome 1"/>
</dbReference>
<dbReference type="PROSITE" id="PS00108">
    <property type="entry name" value="PROTEIN_KINASE_ST"/>
    <property type="match status" value="1"/>
</dbReference>
<dbReference type="Gene3D" id="3.30.200.20">
    <property type="entry name" value="Phosphorylase Kinase, domain 1"/>
    <property type="match status" value="1"/>
</dbReference>
<evidence type="ECO:0000256" key="4">
    <source>
        <dbReference type="ARBA" id="ARBA00022840"/>
    </source>
</evidence>
<feature type="transmembrane region" description="Helical" evidence="5">
    <location>
        <begin position="380"/>
        <end position="401"/>
    </location>
</feature>
<dbReference type="RefSeq" id="WP_274149087.1">
    <property type="nucleotide sequence ID" value="NZ_CP117811.1"/>
</dbReference>
<keyword evidence="3 7" id="KW-0418">Kinase</keyword>
<dbReference type="Gene3D" id="1.10.510.10">
    <property type="entry name" value="Transferase(Phosphotransferase) domain 1"/>
    <property type="match status" value="1"/>
</dbReference>
<keyword evidence="5" id="KW-1133">Transmembrane helix</keyword>
<dbReference type="GO" id="GO:0016301">
    <property type="term" value="F:kinase activity"/>
    <property type="evidence" value="ECO:0007669"/>
    <property type="project" value="UniProtKB-KW"/>
</dbReference>
<evidence type="ECO:0000256" key="5">
    <source>
        <dbReference type="SAM" id="Phobius"/>
    </source>
</evidence>
<dbReference type="EMBL" id="CP117811">
    <property type="protein sequence ID" value="WDE95488.1"/>
    <property type="molecule type" value="Genomic_DNA"/>
</dbReference>
<accession>A0ABY7VTN0</accession>
<keyword evidence="5" id="KW-0812">Transmembrane</keyword>
<dbReference type="SUPFAM" id="SSF56112">
    <property type="entry name" value="Protein kinase-like (PK-like)"/>
    <property type="match status" value="1"/>
</dbReference>
<organism evidence="7 8">
    <name type="scientific">Lentisphaera profundi</name>
    <dbReference type="NCBI Taxonomy" id="1658616"/>
    <lineage>
        <taxon>Bacteria</taxon>
        <taxon>Pseudomonadati</taxon>
        <taxon>Lentisphaerota</taxon>
        <taxon>Lentisphaeria</taxon>
        <taxon>Lentisphaerales</taxon>
        <taxon>Lentisphaeraceae</taxon>
        <taxon>Lentisphaera</taxon>
    </lineage>
</organism>
<dbReference type="PANTHER" id="PTHR43289">
    <property type="entry name" value="MITOGEN-ACTIVATED PROTEIN KINASE KINASE KINASE 20-RELATED"/>
    <property type="match status" value="1"/>
</dbReference>
<proteinExistence type="predicted"/>
<sequence length="405" mass="45628">MTQEETVKNQSMATQLPEELLAKLREANDSEQDSGFSIASNFSERYELGLVLGEGGAGRVIAAYDKNVRRRVAIKFIRSDKASEIALRYFLKEAKITGQLQHPHIIPLYELGMTENDEIYYVMKLVQGVTLDGILEGIRMGDISMIERFPLPSLMKIYRRVCEAVSYAHAKGVVHLDLKPDNILVGYLGDVQVTDWGLARLRRGMEDISELEMVDIDEDIDFIIDSEKEKVIGTPAFMSPEQAIGNSDLVGTRSDIYALGGILYKILTLRAPANGKTTTAVLRRKLNEKIKHPLLFNEEAVGNNPDCVRLVHLPDSKVPRSLAAICMKSLDEKLVERYQKVGDLMRDVEVYMAGYIPDADKSAGLNRHFSQFIYRNQKSIVLVLISVFTVLTIVIILLLLIQYYR</sequence>
<keyword evidence="1" id="KW-0808">Transferase</keyword>